<gene>
    <name evidence="1" type="ORF">NUW58_g9948</name>
</gene>
<organism evidence="1 2">
    <name type="scientific">Xylaria curta</name>
    <dbReference type="NCBI Taxonomy" id="42375"/>
    <lineage>
        <taxon>Eukaryota</taxon>
        <taxon>Fungi</taxon>
        <taxon>Dikarya</taxon>
        <taxon>Ascomycota</taxon>
        <taxon>Pezizomycotina</taxon>
        <taxon>Sordariomycetes</taxon>
        <taxon>Xylariomycetidae</taxon>
        <taxon>Xylariales</taxon>
        <taxon>Xylariaceae</taxon>
        <taxon>Xylaria</taxon>
    </lineage>
</organism>
<dbReference type="EMBL" id="JAPDGR010003959">
    <property type="protein sequence ID" value="KAJ2969610.1"/>
    <property type="molecule type" value="Genomic_DNA"/>
</dbReference>
<proteinExistence type="predicted"/>
<reference evidence="1" key="1">
    <citation type="submission" date="2022-10" db="EMBL/GenBank/DDBJ databases">
        <title>Genome Sequence of Xylaria curta.</title>
        <authorList>
            <person name="Buettner E."/>
        </authorList>
    </citation>
    <scope>NUCLEOTIDE SEQUENCE</scope>
    <source>
        <strain evidence="1">Babe10</strain>
    </source>
</reference>
<comment type="caution">
    <text evidence="1">The sequence shown here is derived from an EMBL/GenBank/DDBJ whole genome shotgun (WGS) entry which is preliminary data.</text>
</comment>
<name>A0ACC1MS16_9PEZI</name>
<evidence type="ECO:0000313" key="2">
    <source>
        <dbReference type="Proteomes" id="UP001143856"/>
    </source>
</evidence>
<accession>A0ACC1MS16</accession>
<evidence type="ECO:0000313" key="1">
    <source>
        <dbReference type="EMBL" id="KAJ2969610.1"/>
    </source>
</evidence>
<keyword evidence="2" id="KW-1185">Reference proteome</keyword>
<sequence length="566" mass="62619">MATKAKVHNPLHGMHTAGIFSDMSIDGPEIGTLVLIVDRAKNLPNRKTIGKQDPYCAARLGKEAKKTTTDIRGGQTPKWDQELRFTVHDSPDYFQLKLSVFNDDKKTELIGETWIDLRDIIVQGGGQSDQWHNLNCRGKYAGGIRIEITYYDNRPKPEKVAASPNPVTSSSDPDAASSAPRPVVKRRPLPSDPVTGQIAAHTPEAINTPPRAPPNPASGLIPSHSPSQPAEYNTPTPNRHQPDHSPAHGSGYQHSAAPSHQDHQLLRGVERTEGFHTSQHEPDPFYQSDSASPRPHEADSRALYSSSHPGYSAQPLSVQHRRSMEEGERPPPPPAHRVRNSSGHSPDANAMHRSSYETIQHKATPPMRHDVLRNEAHRYSAPLAPSQPSAYPGRPTYRPFESAPSLQNDQQYSNYDSNPSAPRRQSYDPATNSHHRPMQPTVEDDPESWTPLQTRTRGSISQYDEPAFDYASSPAPLNLTGHGSVNHEQYSPSQLQPQSHYDGYGNDTSPSPMSSVDYSQALTHVPRSQTYQIDHYQSHVDERNGQLIRANDYGNPAVPPDSCSWG</sequence>
<protein>
    <submittedName>
        <fullName evidence="1">Uncharacterized protein</fullName>
    </submittedName>
</protein>
<dbReference type="Proteomes" id="UP001143856">
    <property type="component" value="Unassembled WGS sequence"/>
</dbReference>